<comment type="caution">
    <text evidence="1">The sequence shown here is derived from an EMBL/GenBank/DDBJ whole genome shotgun (WGS) entry which is preliminary data.</text>
</comment>
<dbReference type="PANTHER" id="PTHR32387">
    <property type="entry name" value="WU:FJ29H11"/>
    <property type="match status" value="1"/>
</dbReference>
<evidence type="ECO:0000313" key="2">
    <source>
        <dbReference type="Proteomes" id="UP000076881"/>
    </source>
</evidence>
<sequence>MARPHWKEPEETIPSPMTRMTLWLHSEGDAEQIALHNAVIMKQLDDLDVACLLFLKNLAKISIEYYNGKGESEKLRCFTRRNLNNNRVALETLLKDGSCVTNQNRIYHITRQNATGLPPSGNRDMTLSPENFGLQATAEVILAFPLNAEALPITDETQHLFAFLPVRKLNYKFLIHSDFDTDASRQDILVDSPRNQGLLDWVAKAFTRAALQFSEDASKPVLVKP</sequence>
<protein>
    <submittedName>
        <fullName evidence="1">Uncharacterized protein</fullName>
    </submittedName>
</protein>
<organism evidence="1 2">
    <name type="scientific">Akanthomyces lecanii RCEF 1005</name>
    <dbReference type="NCBI Taxonomy" id="1081108"/>
    <lineage>
        <taxon>Eukaryota</taxon>
        <taxon>Fungi</taxon>
        <taxon>Dikarya</taxon>
        <taxon>Ascomycota</taxon>
        <taxon>Pezizomycotina</taxon>
        <taxon>Sordariomycetes</taxon>
        <taxon>Hypocreomycetidae</taxon>
        <taxon>Hypocreales</taxon>
        <taxon>Cordycipitaceae</taxon>
        <taxon>Akanthomyces</taxon>
        <taxon>Cordyceps confragosa</taxon>
    </lineage>
</organism>
<keyword evidence="2" id="KW-1185">Reference proteome</keyword>
<dbReference type="STRING" id="1081108.A0A168BZG8"/>
<name>A0A168BZG8_CORDF</name>
<gene>
    <name evidence="1" type="ORF">LEL_09337</name>
</gene>
<reference evidence="1 2" key="1">
    <citation type="journal article" date="2016" name="Genome Biol. Evol.">
        <title>Divergent and convergent evolution of fungal pathogenicity.</title>
        <authorList>
            <person name="Shang Y."/>
            <person name="Xiao G."/>
            <person name="Zheng P."/>
            <person name="Cen K."/>
            <person name="Zhan S."/>
            <person name="Wang C."/>
        </authorList>
    </citation>
    <scope>NUCLEOTIDE SEQUENCE [LARGE SCALE GENOMIC DNA]</scope>
    <source>
        <strain evidence="1 2">RCEF 1005</strain>
    </source>
</reference>
<dbReference type="EMBL" id="AZHF01000009">
    <property type="protein sequence ID" value="OAA70746.1"/>
    <property type="molecule type" value="Genomic_DNA"/>
</dbReference>
<dbReference type="InterPro" id="IPR052957">
    <property type="entry name" value="Auxin_embryo_med"/>
</dbReference>
<accession>A0A168BZG8</accession>
<dbReference type="Proteomes" id="UP000076881">
    <property type="component" value="Unassembled WGS sequence"/>
</dbReference>
<dbReference type="PANTHER" id="PTHR32387:SF0">
    <property type="entry name" value="PROTEIN NO VEIN"/>
    <property type="match status" value="1"/>
</dbReference>
<evidence type="ECO:0000313" key="1">
    <source>
        <dbReference type="EMBL" id="OAA70746.1"/>
    </source>
</evidence>
<proteinExistence type="predicted"/>
<dbReference type="AlphaFoldDB" id="A0A168BZG8"/>
<dbReference type="OrthoDB" id="1262810at2759"/>